<evidence type="ECO:0000313" key="2">
    <source>
        <dbReference type="EMBL" id="MFD2095672.1"/>
    </source>
</evidence>
<dbReference type="EMBL" id="JBHUHT010000009">
    <property type="protein sequence ID" value="MFD2095672.1"/>
    <property type="molecule type" value="Genomic_DNA"/>
</dbReference>
<evidence type="ECO:0000259" key="1">
    <source>
        <dbReference type="Pfam" id="PF14870"/>
    </source>
</evidence>
<feature type="domain" description="Photosynthesis system II assembly factor Ycf48/Hcf136-like" evidence="1">
    <location>
        <begin position="120"/>
        <end position="190"/>
    </location>
</feature>
<dbReference type="PANTHER" id="PTHR47199:SF2">
    <property type="entry name" value="PHOTOSYSTEM II STABILITY_ASSEMBLY FACTOR HCF136, CHLOROPLASTIC"/>
    <property type="match status" value="1"/>
</dbReference>
<comment type="caution">
    <text evidence="2">The sequence shown here is derived from an EMBL/GenBank/DDBJ whole genome shotgun (WGS) entry which is preliminary data.</text>
</comment>
<dbReference type="SUPFAM" id="SSF50939">
    <property type="entry name" value="Sialidases"/>
    <property type="match status" value="1"/>
</dbReference>
<dbReference type="InterPro" id="IPR036278">
    <property type="entry name" value="Sialidase_sf"/>
</dbReference>
<organism evidence="2 3">
    <name type="scientific">Corallincola platygyrae</name>
    <dbReference type="NCBI Taxonomy" id="1193278"/>
    <lineage>
        <taxon>Bacteria</taxon>
        <taxon>Pseudomonadati</taxon>
        <taxon>Pseudomonadota</taxon>
        <taxon>Gammaproteobacteria</taxon>
        <taxon>Alteromonadales</taxon>
        <taxon>Psychromonadaceae</taxon>
        <taxon>Corallincola</taxon>
    </lineage>
</organism>
<name>A0ABW4XL09_9GAMM</name>
<reference evidence="3" key="1">
    <citation type="journal article" date="2019" name="Int. J. Syst. Evol. Microbiol.">
        <title>The Global Catalogue of Microorganisms (GCM) 10K type strain sequencing project: providing services to taxonomists for standard genome sequencing and annotation.</title>
        <authorList>
            <consortium name="The Broad Institute Genomics Platform"/>
            <consortium name="The Broad Institute Genome Sequencing Center for Infectious Disease"/>
            <person name="Wu L."/>
            <person name="Ma J."/>
        </authorList>
    </citation>
    <scope>NUCLEOTIDE SEQUENCE [LARGE SCALE GENOMIC DNA]</scope>
    <source>
        <strain evidence="3">CGMCC 1.10992</strain>
    </source>
</reference>
<dbReference type="Proteomes" id="UP001597380">
    <property type="component" value="Unassembled WGS sequence"/>
</dbReference>
<accession>A0ABW4XL09</accession>
<dbReference type="Pfam" id="PF14870">
    <property type="entry name" value="PSII_BNR"/>
    <property type="match status" value="1"/>
</dbReference>
<dbReference type="RefSeq" id="WP_345340258.1">
    <property type="nucleotide sequence ID" value="NZ_BAABLI010000014.1"/>
</dbReference>
<gene>
    <name evidence="2" type="ORF">ACFSJ3_06695</name>
</gene>
<evidence type="ECO:0000313" key="3">
    <source>
        <dbReference type="Proteomes" id="UP001597380"/>
    </source>
</evidence>
<dbReference type="InterPro" id="IPR028203">
    <property type="entry name" value="PSII_CF48-like_dom"/>
</dbReference>
<sequence>MGREVRGWPIIGLATAFLSFPSFADMATGALIVPNAANALTLDFATTGSQVFAFGERGHILELNELNDWQQIDSPTKTTLTRGFFAGQHGWAVGHEATILHTPDAGKHWTIQHAWAGQDRPLLDITFLDDNHGIAIGAYGLYLETNDGGNNWHQRFLTDLLYEEDKEYLEEIRLESEEEYLIELNSMLPHFNAITVQGTKLVIAGEMGLVAVSDDKGKTWQRLDSGYEGSYFAVKALSESKLLVAGLRGTLRLLSDDRWQNLSFSQPITINNLVLMDEHLWALGNGGHYFKLTDNEGGYEHYQLTETPALLDAVFVDQQPVLASAEGILVNPPVKSDK</sequence>
<proteinExistence type="predicted"/>
<dbReference type="PANTHER" id="PTHR47199">
    <property type="entry name" value="PHOTOSYSTEM II STABILITY/ASSEMBLY FACTOR HCF136, CHLOROPLASTIC"/>
    <property type="match status" value="1"/>
</dbReference>
<keyword evidence="3" id="KW-1185">Reference proteome</keyword>
<protein>
    <submittedName>
        <fullName evidence="2">WD40/YVTN/BNR-like repeat-containing protein</fullName>
    </submittedName>
</protein>